<keyword evidence="5" id="KW-1185">Reference proteome</keyword>
<accession>A0ABT1L5R6</accession>
<evidence type="ECO:0000313" key="5">
    <source>
        <dbReference type="Proteomes" id="UP001320768"/>
    </source>
</evidence>
<evidence type="ECO:0000256" key="1">
    <source>
        <dbReference type="SAM" id="MobiDB-lite"/>
    </source>
</evidence>
<dbReference type="Proteomes" id="UP001320768">
    <property type="component" value="Unassembled WGS sequence"/>
</dbReference>
<evidence type="ECO:0000313" key="4">
    <source>
        <dbReference type="EMBL" id="MCP8351793.1"/>
    </source>
</evidence>
<keyword evidence="2" id="KW-1133">Transmembrane helix</keyword>
<dbReference type="InterPro" id="IPR025197">
    <property type="entry name" value="DUF4116"/>
</dbReference>
<dbReference type="EMBL" id="JAKUDN010000001">
    <property type="protein sequence ID" value="MCP8351793.1"/>
    <property type="molecule type" value="Genomic_DNA"/>
</dbReference>
<sequence length="596" mass="68870">MTIEIMITILFILCAILLIGLSVLPRYFRQTAQHNVAPHHRLSLPTNSHEHLPITSPQQYVHPSQPAPNINPPPLAQQQTHPATRVDPQPMRPMKRTHPPSSSSPKPEKKAGSTGATLPPKTPPTLNNLMPYCCLATKEAFLRSWPRKERSELGMKLLEFTRNRQYEPKRHNMLSLSYLFQLEPDNTSRARTLTKALTTLFHQTDEVLGEILECKIDSLKKTDGAIQELYIEELYGLSQICITVATNHSRFKIPLSECQKKFGQALRHINIQYSRDEDPMAMAKHAYDIVDLFLDRIDMLTYSFSNDDTWPLQNSQRTILQQQTQSMLRHFYQDNPTIWEELAKHAEHLRGIVYCHSGSSNPVRFRYQRIHFMSHYIKRLNLISRGLMSGLVSTKRDPQTWSQQGLQYCLENLKVLILYLHRTQQVNLNIYKLITEQLGFNWRHTLYLIFYTDTPSRRRVLERLYREIPKLKRPLPEEDTNFDQTVESTMLVQPTVRIDFYQRSLQFASEEKRNNKAQALMILEDHGLELQYVSDELKDDIEVVKTAVASASDALQYAHPRLQNDPEVLAIAANAPNGIVFPAPDQIDGNCQSLFI</sequence>
<evidence type="ECO:0000259" key="3">
    <source>
        <dbReference type="Pfam" id="PF13475"/>
    </source>
</evidence>
<feature type="region of interest" description="Disordered" evidence="1">
    <location>
        <begin position="41"/>
        <end position="124"/>
    </location>
</feature>
<proteinExistence type="predicted"/>
<gene>
    <name evidence="4" type="ORF">MKS91_00585</name>
</gene>
<reference evidence="4 5" key="1">
    <citation type="journal article" date="2022" name="Nat. Microbiol.">
        <title>The microbiome of a bacterivorous marine choanoflagellate contains a resource-demanding obligate bacterial associate.</title>
        <authorList>
            <person name="Needham D.M."/>
            <person name="Poirier C."/>
            <person name="Bachy C."/>
            <person name="George E.E."/>
            <person name="Wilken S."/>
            <person name="Yung C.C.M."/>
            <person name="Limardo A.J."/>
            <person name="Morando M."/>
            <person name="Sudek L."/>
            <person name="Malmstrom R.R."/>
            <person name="Keeling P.J."/>
            <person name="Santoro A.E."/>
            <person name="Worden A.Z."/>
        </authorList>
    </citation>
    <scope>NUCLEOTIDE SEQUENCE [LARGE SCALE GENOMIC DNA]</scope>
    <source>
        <strain evidence="4 5">Comchoano-2</strain>
    </source>
</reference>
<dbReference type="Pfam" id="PF13475">
    <property type="entry name" value="DUF4116"/>
    <property type="match status" value="1"/>
</dbReference>
<keyword evidence="2" id="KW-0812">Transmembrane</keyword>
<name>A0ABT1L5R6_9GAMM</name>
<organism evidence="4 5">
    <name type="scientific">Candidatus Synchoanobacter obligatus</name>
    <dbReference type="NCBI Taxonomy" id="2919597"/>
    <lineage>
        <taxon>Bacteria</taxon>
        <taxon>Pseudomonadati</taxon>
        <taxon>Pseudomonadota</taxon>
        <taxon>Gammaproteobacteria</taxon>
        <taxon>Candidatus Comchoanobacterales</taxon>
        <taxon>Candidatus Comchoanobacteraceae</taxon>
        <taxon>Candidatus Synchoanobacter</taxon>
    </lineage>
</organism>
<feature type="domain" description="DUF4116" evidence="3">
    <location>
        <begin position="519"/>
        <end position="563"/>
    </location>
</feature>
<keyword evidence="2" id="KW-0472">Membrane</keyword>
<dbReference type="RefSeq" id="WP_258568907.1">
    <property type="nucleotide sequence ID" value="NZ_JAKUDN010000001.1"/>
</dbReference>
<feature type="transmembrane region" description="Helical" evidence="2">
    <location>
        <begin position="7"/>
        <end position="28"/>
    </location>
</feature>
<protein>
    <submittedName>
        <fullName evidence="4">DUF4116 domain-containing protein</fullName>
    </submittedName>
</protein>
<evidence type="ECO:0000256" key="2">
    <source>
        <dbReference type="SAM" id="Phobius"/>
    </source>
</evidence>
<comment type="caution">
    <text evidence="4">The sequence shown here is derived from an EMBL/GenBank/DDBJ whole genome shotgun (WGS) entry which is preliminary data.</text>
</comment>
<feature type="compositionally biased region" description="Pro residues" evidence="1">
    <location>
        <begin position="65"/>
        <end position="75"/>
    </location>
</feature>